<dbReference type="EMBL" id="QTSX02001439">
    <property type="protein sequence ID" value="KAJ9082192.1"/>
    <property type="molecule type" value="Genomic_DNA"/>
</dbReference>
<name>A0ACC2U5J4_9FUNG</name>
<dbReference type="Proteomes" id="UP001165960">
    <property type="component" value="Unassembled WGS sequence"/>
</dbReference>
<comment type="caution">
    <text evidence="1">The sequence shown here is derived from an EMBL/GenBank/DDBJ whole genome shotgun (WGS) entry which is preliminary data.</text>
</comment>
<evidence type="ECO:0000313" key="1">
    <source>
        <dbReference type="EMBL" id="KAJ9082192.1"/>
    </source>
</evidence>
<accession>A0ACC2U5J4</accession>
<protein>
    <submittedName>
        <fullName evidence="1">Uncharacterized protein</fullName>
    </submittedName>
</protein>
<reference evidence="1" key="1">
    <citation type="submission" date="2022-04" db="EMBL/GenBank/DDBJ databases">
        <title>Genome of the entomopathogenic fungus Entomophthora muscae.</title>
        <authorList>
            <person name="Elya C."/>
            <person name="Lovett B.R."/>
            <person name="Lee E."/>
            <person name="Macias A.M."/>
            <person name="Hajek A.E."/>
            <person name="De Bivort B.L."/>
            <person name="Kasson M.T."/>
            <person name="De Fine Licht H.H."/>
            <person name="Stajich J.E."/>
        </authorList>
    </citation>
    <scope>NUCLEOTIDE SEQUENCE</scope>
    <source>
        <strain evidence="1">Berkeley</strain>
    </source>
</reference>
<organism evidence="1 2">
    <name type="scientific">Entomophthora muscae</name>
    <dbReference type="NCBI Taxonomy" id="34485"/>
    <lineage>
        <taxon>Eukaryota</taxon>
        <taxon>Fungi</taxon>
        <taxon>Fungi incertae sedis</taxon>
        <taxon>Zoopagomycota</taxon>
        <taxon>Entomophthoromycotina</taxon>
        <taxon>Entomophthoromycetes</taxon>
        <taxon>Entomophthorales</taxon>
        <taxon>Entomophthoraceae</taxon>
        <taxon>Entomophthora</taxon>
    </lineage>
</organism>
<evidence type="ECO:0000313" key="2">
    <source>
        <dbReference type="Proteomes" id="UP001165960"/>
    </source>
</evidence>
<gene>
    <name evidence="1" type="ORF">DSO57_1006637</name>
</gene>
<sequence length="126" mass="13860">MTSVTNGKHVTSFIQVSSLHITYKATNPNLSKVESIQTRDKETLQFSPIDLRKIYSVVTTDFIAKGGDNLLNPPHPNIIPVETLDQVVIDFITKHSPVSPKEINHIINLVKTAGSTRQQGSKQAGL</sequence>
<proteinExistence type="predicted"/>
<keyword evidence="2" id="KW-1185">Reference proteome</keyword>